<sequence>MARTPGLMNATRDSLLFTGLPGLAIQPLLSSGSRADSTPEGIPGKQTPPLHVCLMTRDDLGVVQVLLGAGASVSAQRVDGRSALHLASNHPPQLAMMLIQAGADVNARSENGCTPFHDAATAGNLGVIELLLEITPGWM</sequence>
<dbReference type="InterPro" id="IPR036770">
    <property type="entry name" value="Ankyrin_rpt-contain_sf"/>
</dbReference>
<reference evidence="4" key="2">
    <citation type="journal article" date="2023" name="IMA Fungus">
        <title>Comparative genomic study of the Penicillium genus elucidates a diverse pangenome and 15 lateral gene transfer events.</title>
        <authorList>
            <person name="Petersen C."/>
            <person name="Sorensen T."/>
            <person name="Nielsen M.R."/>
            <person name="Sondergaard T.E."/>
            <person name="Sorensen J.L."/>
            <person name="Fitzpatrick D.A."/>
            <person name="Frisvad J.C."/>
            <person name="Nielsen K.L."/>
        </authorList>
    </citation>
    <scope>NUCLEOTIDE SEQUENCE</scope>
    <source>
        <strain evidence="4">IBT 3081</strain>
    </source>
</reference>
<dbReference type="InterPro" id="IPR002110">
    <property type="entry name" value="Ankyrin_rpt"/>
</dbReference>
<dbReference type="SMART" id="SM00248">
    <property type="entry name" value="ANK"/>
    <property type="match status" value="3"/>
</dbReference>
<dbReference type="Pfam" id="PF12796">
    <property type="entry name" value="Ank_2"/>
    <property type="match status" value="1"/>
</dbReference>
<evidence type="ECO:0000313" key="5">
    <source>
        <dbReference type="Proteomes" id="UP001147752"/>
    </source>
</evidence>
<dbReference type="PROSITE" id="PS50297">
    <property type="entry name" value="ANK_REP_REGION"/>
    <property type="match status" value="1"/>
</dbReference>
<keyword evidence="5" id="KW-1185">Reference proteome</keyword>
<gene>
    <name evidence="4" type="ORF">N7517_004691</name>
</gene>
<accession>A0A9W9VAS1</accession>
<dbReference type="AlphaFoldDB" id="A0A9W9VAS1"/>
<dbReference type="PANTHER" id="PTHR24171">
    <property type="entry name" value="ANKYRIN REPEAT DOMAIN-CONTAINING PROTEIN 39-RELATED"/>
    <property type="match status" value="1"/>
</dbReference>
<dbReference type="PANTHER" id="PTHR24171:SF9">
    <property type="entry name" value="ANKYRIN REPEAT DOMAIN-CONTAINING PROTEIN 39"/>
    <property type="match status" value="1"/>
</dbReference>
<evidence type="ECO:0000256" key="1">
    <source>
        <dbReference type="ARBA" id="ARBA00022737"/>
    </source>
</evidence>
<dbReference type="Proteomes" id="UP001147752">
    <property type="component" value="Unassembled WGS sequence"/>
</dbReference>
<dbReference type="SUPFAM" id="SSF48403">
    <property type="entry name" value="Ankyrin repeat"/>
    <property type="match status" value="1"/>
</dbReference>
<comment type="caution">
    <text evidence="4">The sequence shown here is derived from an EMBL/GenBank/DDBJ whole genome shotgun (WGS) entry which is preliminary data.</text>
</comment>
<dbReference type="Gene3D" id="1.25.40.20">
    <property type="entry name" value="Ankyrin repeat-containing domain"/>
    <property type="match status" value="1"/>
</dbReference>
<keyword evidence="2 3" id="KW-0040">ANK repeat</keyword>
<evidence type="ECO:0000256" key="3">
    <source>
        <dbReference type="PROSITE-ProRule" id="PRU00023"/>
    </source>
</evidence>
<evidence type="ECO:0000256" key="2">
    <source>
        <dbReference type="ARBA" id="ARBA00023043"/>
    </source>
</evidence>
<protein>
    <submittedName>
        <fullName evidence="4">Uncharacterized protein</fullName>
    </submittedName>
</protein>
<organism evidence="4 5">
    <name type="scientific">Penicillium concentricum</name>
    <dbReference type="NCBI Taxonomy" id="293559"/>
    <lineage>
        <taxon>Eukaryota</taxon>
        <taxon>Fungi</taxon>
        <taxon>Dikarya</taxon>
        <taxon>Ascomycota</taxon>
        <taxon>Pezizomycotina</taxon>
        <taxon>Eurotiomycetes</taxon>
        <taxon>Eurotiomycetidae</taxon>
        <taxon>Eurotiales</taxon>
        <taxon>Aspergillaceae</taxon>
        <taxon>Penicillium</taxon>
    </lineage>
</organism>
<keyword evidence="1" id="KW-0677">Repeat</keyword>
<proteinExistence type="predicted"/>
<dbReference type="EMBL" id="JAPZBT010000002">
    <property type="protein sequence ID" value="KAJ5372685.1"/>
    <property type="molecule type" value="Genomic_DNA"/>
</dbReference>
<feature type="repeat" description="ANK" evidence="3">
    <location>
        <begin position="111"/>
        <end position="133"/>
    </location>
</feature>
<dbReference type="GeneID" id="81461604"/>
<dbReference type="RefSeq" id="XP_056578671.1">
    <property type="nucleotide sequence ID" value="XM_056722421.1"/>
</dbReference>
<dbReference type="PROSITE" id="PS50088">
    <property type="entry name" value="ANK_REPEAT"/>
    <property type="match status" value="2"/>
</dbReference>
<name>A0A9W9VAS1_9EURO</name>
<reference evidence="4" key="1">
    <citation type="submission" date="2022-12" db="EMBL/GenBank/DDBJ databases">
        <authorList>
            <person name="Petersen C."/>
        </authorList>
    </citation>
    <scope>NUCLEOTIDE SEQUENCE</scope>
    <source>
        <strain evidence="4">IBT 3081</strain>
    </source>
</reference>
<feature type="repeat" description="ANK" evidence="3">
    <location>
        <begin position="79"/>
        <end position="110"/>
    </location>
</feature>
<evidence type="ECO:0000313" key="4">
    <source>
        <dbReference type="EMBL" id="KAJ5372685.1"/>
    </source>
</evidence>
<dbReference type="OrthoDB" id="10252171at2759"/>